<dbReference type="OrthoDB" id="4246951at2"/>
<gene>
    <name evidence="3" type="ORF">SMD11_6241</name>
</gene>
<evidence type="ECO:0000313" key="4">
    <source>
        <dbReference type="Proteomes" id="UP000195755"/>
    </source>
</evidence>
<dbReference type="Pfam" id="PF03413">
    <property type="entry name" value="PepSY"/>
    <property type="match status" value="1"/>
</dbReference>
<name>A0A1Z2LBZ2_9ACTN</name>
<proteinExistence type="predicted"/>
<evidence type="ECO:0000256" key="1">
    <source>
        <dbReference type="SAM" id="SignalP"/>
    </source>
</evidence>
<evidence type="ECO:0000313" key="3">
    <source>
        <dbReference type="EMBL" id="ARZ71817.1"/>
    </source>
</evidence>
<dbReference type="Gene3D" id="3.10.450.40">
    <property type="match status" value="1"/>
</dbReference>
<feature type="chain" id="PRO_5039163833" evidence="1">
    <location>
        <begin position="35"/>
        <end position="141"/>
    </location>
</feature>
<dbReference type="AlphaFoldDB" id="A0A1Z2LBZ2"/>
<accession>A0A1Z2LBZ2</accession>
<protein>
    <submittedName>
        <fullName evidence="3">Propeptide PepSY amd peptidase M4</fullName>
    </submittedName>
</protein>
<reference evidence="3 4" key="1">
    <citation type="submission" date="2017-06" db="EMBL/GenBank/DDBJ databases">
        <title>Streptomyces albireticuli Genome sequencing and assembly.</title>
        <authorList>
            <person name="Wang Y."/>
            <person name="Du B."/>
            <person name="Ding Y."/>
            <person name="Liu H."/>
            <person name="Hou Q."/>
            <person name="Liu K."/>
            <person name="Yao L."/>
            <person name="Wang C."/>
        </authorList>
    </citation>
    <scope>NUCLEOTIDE SEQUENCE [LARGE SCALE GENOMIC DNA]</scope>
    <source>
        <strain evidence="3 4">MDJK11</strain>
    </source>
</reference>
<dbReference type="InterPro" id="IPR025711">
    <property type="entry name" value="PepSY"/>
</dbReference>
<organism evidence="3 4">
    <name type="scientific">Streptomyces albireticuli</name>
    <dbReference type="NCBI Taxonomy" id="1940"/>
    <lineage>
        <taxon>Bacteria</taxon>
        <taxon>Bacillati</taxon>
        <taxon>Actinomycetota</taxon>
        <taxon>Actinomycetes</taxon>
        <taxon>Kitasatosporales</taxon>
        <taxon>Streptomycetaceae</taxon>
        <taxon>Streptomyces</taxon>
    </lineage>
</organism>
<feature type="domain" description="PepSY" evidence="2">
    <location>
        <begin position="81"/>
        <end position="134"/>
    </location>
</feature>
<dbReference type="Proteomes" id="UP000195755">
    <property type="component" value="Chromosome"/>
</dbReference>
<evidence type="ECO:0000259" key="2">
    <source>
        <dbReference type="Pfam" id="PF03413"/>
    </source>
</evidence>
<dbReference type="EMBL" id="CP021744">
    <property type="protein sequence ID" value="ARZ71817.1"/>
    <property type="molecule type" value="Genomic_DNA"/>
</dbReference>
<sequence length="141" mass="14831">MNPQLKRVLTGRRRTLAAVLAATLLLGGAGAATAAALTEDGRGDTPVVSSIRADERHDDDHDDDRAEHLALLKNAKVDVRQATDAALKSVPGTVVSAELDDDHGRAAWEVEIVDGKGTEHDVTVDAADGKVTADTDDDQDD</sequence>
<feature type="signal peptide" evidence="1">
    <location>
        <begin position="1"/>
        <end position="34"/>
    </location>
</feature>
<dbReference type="RefSeq" id="WP_087929547.1">
    <property type="nucleotide sequence ID" value="NZ_CP021744.1"/>
</dbReference>
<dbReference type="KEGG" id="salj:SMD11_6241"/>
<keyword evidence="1" id="KW-0732">Signal</keyword>